<dbReference type="OMA" id="QECAFMT"/>
<gene>
    <name evidence="1" type="primary">107369370</name>
</gene>
<dbReference type="STRING" id="32264.T1L136"/>
<dbReference type="Proteomes" id="UP000015104">
    <property type="component" value="Unassembled WGS sequence"/>
</dbReference>
<dbReference type="EnsemblMetazoa" id="tetur31g00340.1">
    <property type="protein sequence ID" value="tetur31g00340.1"/>
    <property type="gene ID" value="tetur31g00340"/>
</dbReference>
<keyword evidence="2" id="KW-1185">Reference proteome</keyword>
<dbReference type="PANTHER" id="PTHR21268">
    <property type="entry name" value="NADH DEHYDROGENASE [UBIQUINONE] IRON-SULFUR PROTEIN 5"/>
    <property type="match status" value="1"/>
</dbReference>
<sequence>MRYNITSPILVDWIGKPETVQYRNVGSRYGRAETCNEFYLNYNECIEAYGRTRGFVPCEPFRMDFLECKNGTKASLRDKRIKAERIRQVLDGERSYKDYFGRRPERDSFIYEPFF</sequence>
<dbReference type="PANTHER" id="PTHR21268:SF2">
    <property type="entry name" value="NADH DEHYDROGENASE [UBIQUINONE] IRON-SULFUR PROTEIN 5"/>
    <property type="match status" value="1"/>
</dbReference>
<evidence type="ECO:0000313" key="2">
    <source>
        <dbReference type="Proteomes" id="UP000015104"/>
    </source>
</evidence>
<evidence type="ECO:0000313" key="1">
    <source>
        <dbReference type="EnsemblMetazoa" id="tetur31g00340.1"/>
    </source>
</evidence>
<reference evidence="1" key="2">
    <citation type="submission" date="2015-06" db="UniProtKB">
        <authorList>
            <consortium name="EnsemblMetazoa"/>
        </authorList>
    </citation>
    <scope>IDENTIFICATION</scope>
</reference>
<organism evidence="1 2">
    <name type="scientific">Tetranychus urticae</name>
    <name type="common">Two-spotted spider mite</name>
    <dbReference type="NCBI Taxonomy" id="32264"/>
    <lineage>
        <taxon>Eukaryota</taxon>
        <taxon>Metazoa</taxon>
        <taxon>Ecdysozoa</taxon>
        <taxon>Arthropoda</taxon>
        <taxon>Chelicerata</taxon>
        <taxon>Arachnida</taxon>
        <taxon>Acari</taxon>
        <taxon>Acariformes</taxon>
        <taxon>Trombidiformes</taxon>
        <taxon>Prostigmata</taxon>
        <taxon>Eleutherengona</taxon>
        <taxon>Raphignathae</taxon>
        <taxon>Tetranychoidea</taxon>
        <taxon>Tetranychidae</taxon>
        <taxon>Tetranychus</taxon>
    </lineage>
</organism>
<accession>T1L136</accession>
<protein>
    <recommendedName>
        <fullName evidence="3">NADH dehydrogenase [ubiquinone] iron-sulfur protein 5</fullName>
    </recommendedName>
</protein>
<dbReference type="AlphaFoldDB" id="T1L136"/>
<dbReference type="OrthoDB" id="9992197at2759"/>
<proteinExistence type="predicted"/>
<reference evidence="2" key="1">
    <citation type="submission" date="2011-08" db="EMBL/GenBank/DDBJ databases">
        <authorList>
            <person name="Rombauts S."/>
        </authorList>
    </citation>
    <scope>NUCLEOTIDE SEQUENCE</scope>
    <source>
        <strain evidence="2">London</strain>
    </source>
</reference>
<dbReference type="HOGENOM" id="CLU_2111975_0_0_1"/>
<dbReference type="KEGG" id="tut:107369370"/>
<name>T1L136_TETUR</name>
<evidence type="ECO:0008006" key="3">
    <source>
        <dbReference type="Google" id="ProtNLM"/>
    </source>
</evidence>
<dbReference type="EMBL" id="CAEY01000889">
    <property type="status" value="NOT_ANNOTATED_CDS"/>
    <property type="molecule type" value="Genomic_DNA"/>
</dbReference>